<dbReference type="EMBL" id="JBGUAW010000003">
    <property type="protein sequence ID" value="MFA9460305.1"/>
    <property type="molecule type" value="Genomic_DNA"/>
</dbReference>
<keyword evidence="1" id="KW-1133">Transmembrane helix</keyword>
<protein>
    <submittedName>
        <fullName evidence="2">RND transporter</fullName>
    </submittedName>
</protein>
<gene>
    <name evidence="2" type="ORF">ACERLL_05635</name>
</gene>
<name>A0ABV4TUQ7_9GAMM</name>
<keyword evidence="3" id="KW-1185">Reference proteome</keyword>
<comment type="caution">
    <text evidence="2">The sequence shown here is derived from an EMBL/GenBank/DDBJ whole genome shotgun (WGS) entry which is preliminary data.</text>
</comment>
<organism evidence="2 3">
    <name type="scientific">Thiohalorhabdus methylotrophus</name>
    <dbReference type="NCBI Taxonomy" id="3242694"/>
    <lineage>
        <taxon>Bacteria</taxon>
        <taxon>Pseudomonadati</taxon>
        <taxon>Pseudomonadota</taxon>
        <taxon>Gammaproteobacteria</taxon>
        <taxon>Thiohalorhabdales</taxon>
        <taxon>Thiohalorhabdaceae</taxon>
        <taxon>Thiohalorhabdus</taxon>
    </lineage>
</organism>
<keyword evidence="1" id="KW-0812">Transmembrane</keyword>
<evidence type="ECO:0000313" key="2">
    <source>
        <dbReference type="EMBL" id="MFA9460305.1"/>
    </source>
</evidence>
<dbReference type="RefSeq" id="WP_373655088.1">
    <property type="nucleotide sequence ID" value="NZ_JBGUAW010000003.1"/>
</dbReference>
<sequence length="75" mass="8346">MHWIERIPLGPLVIGALLLGLAPFTPEPHLWQKLKMLAAGSLTRPLDIFDLFLHGILPLLLAIRLVRLARGRPAP</sequence>
<proteinExistence type="predicted"/>
<evidence type="ECO:0000313" key="3">
    <source>
        <dbReference type="Proteomes" id="UP001575181"/>
    </source>
</evidence>
<accession>A0ABV4TUQ7</accession>
<dbReference type="Proteomes" id="UP001575181">
    <property type="component" value="Unassembled WGS sequence"/>
</dbReference>
<reference evidence="2 3" key="1">
    <citation type="submission" date="2024-08" db="EMBL/GenBank/DDBJ databases">
        <title>Whole-genome sequencing of halo(alkali)philic microorganisms from hypersaline lakes.</title>
        <authorList>
            <person name="Sorokin D.Y."/>
            <person name="Merkel A.Y."/>
            <person name="Messina E."/>
            <person name="Yakimov M."/>
        </authorList>
    </citation>
    <scope>NUCLEOTIDE SEQUENCE [LARGE SCALE GENOMIC DNA]</scope>
    <source>
        <strain evidence="2 3">Cl-TMA</strain>
    </source>
</reference>
<evidence type="ECO:0000256" key="1">
    <source>
        <dbReference type="SAM" id="Phobius"/>
    </source>
</evidence>
<feature type="transmembrane region" description="Helical" evidence="1">
    <location>
        <begin position="48"/>
        <end position="66"/>
    </location>
</feature>
<keyword evidence="1" id="KW-0472">Membrane</keyword>